<dbReference type="Pfam" id="PF01435">
    <property type="entry name" value="Peptidase_M48"/>
    <property type="match status" value="1"/>
</dbReference>
<evidence type="ECO:0000256" key="5">
    <source>
        <dbReference type="ARBA" id="ARBA00023049"/>
    </source>
</evidence>
<dbReference type="AlphaFoldDB" id="A0A1U7HJN2"/>
<dbReference type="STRING" id="1921803.NIES593_09080"/>
<keyword evidence="5 6" id="KW-0482">Metalloprotease</keyword>
<protein>
    <submittedName>
        <fullName evidence="8">Peptidase</fullName>
    </submittedName>
</protein>
<evidence type="ECO:0000313" key="8">
    <source>
        <dbReference type="EMBL" id="OKH23800.1"/>
    </source>
</evidence>
<dbReference type="GO" id="GO:0016020">
    <property type="term" value="C:membrane"/>
    <property type="evidence" value="ECO:0007669"/>
    <property type="project" value="TreeGrafter"/>
</dbReference>
<dbReference type="Gene3D" id="3.30.2010.10">
    <property type="entry name" value="Metalloproteases ('zincins'), catalytic domain"/>
    <property type="match status" value="1"/>
</dbReference>
<dbReference type="GO" id="GO:0046872">
    <property type="term" value="F:metal ion binding"/>
    <property type="evidence" value="ECO:0007669"/>
    <property type="project" value="UniProtKB-KW"/>
</dbReference>
<dbReference type="PANTHER" id="PTHR22726">
    <property type="entry name" value="METALLOENDOPEPTIDASE OMA1"/>
    <property type="match status" value="1"/>
</dbReference>
<evidence type="ECO:0000256" key="2">
    <source>
        <dbReference type="ARBA" id="ARBA00022723"/>
    </source>
</evidence>
<feature type="domain" description="Peptidase M48" evidence="7">
    <location>
        <begin position="80"/>
        <end position="250"/>
    </location>
</feature>
<comment type="cofactor">
    <cofactor evidence="6">
        <name>Zn(2+)</name>
        <dbReference type="ChEBI" id="CHEBI:29105"/>
    </cofactor>
    <text evidence="6">Binds 1 zinc ion per subunit.</text>
</comment>
<dbReference type="GO" id="GO:0004222">
    <property type="term" value="F:metalloendopeptidase activity"/>
    <property type="evidence" value="ECO:0007669"/>
    <property type="project" value="InterPro"/>
</dbReference>
<evidence type="ECO:0000256" key="1">
    <source>
        <dbReference type="ARBA" id="ARBA00022670"/>
    </source>
</evidence>
<comment type="caution">
    <text evidence="8">The sequence shown here is derived from an EMBL/GenBank/DDBJ whole genome shotgun (WGS) entry which is preliminary data.</text>
</comment>
<keyword evidence="4 6" id="KW-0862">Zinc</keyword>
<keyword evidence="9" id="KW-1185">Reference proteome</keyword>
<evidence type="ECO:0000313" key="9">
    <source>
        <dbReference type="Proteomes" id="UP000186868"/>
    </source>
</evidence>
<evidence type="ECO:0000259" key="7">
    <source>
        <dbReference type="Pfam" id="PF01435"/>
    </source>
</evidence>
<dbReference type="OrthoDB" id="9810445at2"/>
<dbReference type="PANTHER" id="PTHR22726:SF1">
    <property type="entry name" value="METALLOENDOPEPTIDASE OMA1, MITOCHONDRIAL"/>
    <property type="match status" value="1"/>
</dbReference>
<organism evidence="8 9">
    <name type="scientific">Hydrococcus rivularis NIES-593</name>
    <dbReference type="NCBI Taxonomy" id="1921803"/>
    <lineage>
        <taxon>Bacteria</taxon>
        <taxon>Bacillati</taxon>
        <taxon>Cyanobacteriota</taxon>
        <taxon>Cyanophyceae</taxon>
        <taxon>Pleurocapsales</taxon>
        <taxon>Hydrococcaceae</taxon>
        <taxon>Hydrococcus</taxon>
    </lineage>
</organism>
<dbReference type="InterPro" id="IPR001915">
    <property type="entry name" value="Peptidase_M48"/>
</dbReference>
<keyword evidence="1 6" id="KW-0645">Protease</keyword>
<sequence length="258" mass="28712">MSSRHRRNWYYPLISLSVALGISVGTPQTALAVPWFELLMRGAQIVQLSNISDEQEVQLGKQMDRQLVGREFQLYRNARVNRYVNRVGQRLAKNSTRPNIPYTFQVVRDNRINAFATTGGYIYVTTGLLNATDNEAQLAAVLAHEIGHIAARHTIKQMREAAIAQGIASAAGIDNEALVQLGVDLAIHRPRSREAEYEADRLGVETLARAGYPQVAMIDFLEKLRNQPSPPAFLSTHPATEDRIARLRELIDSPQAGS</sequence>
<evidence type="ECO:0000256" key="3">
    <source>
        <dbReference type="ARBA" id="ARBA00022801"/>
    </source>
</evidence>
<reference evidence="8 9" key="1">
    <citation type="submission" date="2016-11" db="EMBL/GenBank/DDBJ databases">
        <title>Draft Genome Sequences of Nine Cyanobacterial Strains from Diverse Habitats.</title>
        <authorList>
            <person name="Zhu T."/>
            <person name="Hou S."/>
            <person name="Lu X."/>
            <person name="Hess W.R."/>
        </authorList>
    </citation>
    <scope>NUCLEOTIDE SEQUENCE [LARGE SCALE GENOMIC DNA]</scope>
    <source>
        <strain evidence="8 9">NIES-593</strain>
    </source>
</reference>
<keyword evidence="3 6" id="KW-0378">Hydrolase</keyword>
<dbReference type="CDD" id="cd07333">
    <property type="entry name" value="M48C_bepA_like"/>
    <property type="match status" value="1"/>
</dbReference>
<evidence type="ECO:0000256" key="4">
    <source>
        <dbReference type="ARBA" id="ARBA00022833"/>
    </source>
</evidence>
<evidence type="ECO:0000256" key="6">
    <source>
        <dbReference type="RuleBase" id="RU003983"/>
    </source>
</evidence>
<dbReference type="GO" id="GO:0051603">
    <property type="term" value="P:proteolysis involved in protein catabolic process"/>
    <property type="evidence" value="ECO:0007669"/>
    <property type="project" value="TreeGrafter"/>
</dbReference>
<dbReference type="RefSeq" id="WP_073599272.1">
    <property type="nucleotide sequence ID" value="NZ_MRCB01000008.1"/>
</dbReference>
<keyword evidence="2" id="KW-0479">Metal-binding</keyword>
<dbReference type="EMBL" id="MRCB01000008">
    <property type="protein sequence ID" value="OKH23800.1"/>
    <property type="molecule type" value="Genomic_DNA"/>
</dbReference>
<proteinExistence type="inferred from homology"/>
<gene>
    <name evidence="8" type="ORF">NIES593_09080</name>
</gene>
<dbReference type="Proteomes" id="UP000186868">
    <property type="component" value="Unassembled WGS sequence"/>
</dbReference>
<comment type="similarity">
    <text evidence="6">Belongs to the peptidase M48 family.</text>
</comment>
<dbReference type="InterPro" id="IPR051156">
    <property type="entry name" value="Mito/Outer_Membr_Metalloprot"/>
</dbReference>
<accession>A0A1U7HJN2</accession>
<name>A0A1U7HJN2_9CYAN</name>